<sequence>MASIWLLANIKDLEFAAAATLLAIRAKQQSLFAAEQSDIEFSDESESEYDSEEEWATSKPTARLTTYSRDALIDKFLDRLGEFFSREKSSVQHGSRQGSKHVAATAWIGPGTKSPLTIILAKNEGLDDRDRKMSSHLQLWLRTVAATGRHSSLLVDIIWIGEIGLIEYSCGRLNYYVSQINQLDQSMNVLAARSGIYGPVITCLQCLCQNATKDSTVRQLSDIVNVAYILRYTWKVSGASMGHMKAVRSINMLGRLRAAYECFKTVALTFEEISTMEMRPVTLHQHVEINVSLFRKTIQRLAGEFQLPKGLLKNNTAQKYTGASRLHIHAEMQILVCLARNADWHGRAHGYVGISRKPCFLCNEILQNYSKISVEGARQPAFKSRRSHGKVYPLWTLPQSEIVPYVASLAIATATTHAYRHILQHLQHEPVLQAAIAESSAGVTESASTTGDFTAVKKQFLANQRTWSTSEMVAGSEESIALGRKIKSVRVGLLPADGSKPRLIPINFHALPENGDRRIRESGHDYVPDFYDSWGECQFDRRYQILSLQNQAIKESEGDYRLYWNENHELPENENVKKLLGIKKVGAIRRFWYGDVFVVRFSEHPKTFAYNVYDAPTAIFQCLYLERVFQNMWENRFLEAELERDRYHEAHDEKREADKEIILRRMLVWQTGRFVAILQS</sequence>
<proteinExistence type="predicted"/>
<gene>
    <name evidence="1" type="ORF">BDV96DRAFT_644734</name>
</gene>
<dbReference type="AlphaFoldDB" id="A0A6A5ZCS5"/>
<keyword evidence="2" id="KW-1185">Reference proteome</keyword>
<dbReference type="EMBL" id="ML977319">
    <property type="protein sequence ID" value="KAF2117310.1"/>
    <property type="molecule type" value="Genomic_DNA"/>
</dbReference>
<dbReference type="Pfam" id="PF14441">
    <property type="entry name" value="OTT_1508_deam"/>
    <property type="match status" value="1"/>
</dbReference>
<protein>
    <submittedName>
        <fullName evidence="1">Uncharacterized protein</fullName>
    </submittedName>
</protein>
<dbReference type="Proteomes" id="UP000799770">
    <property type="component" value="Unassembled WGS sequence"/>
</dbReference>
<evidence type="ECO:0000313" key="2">
    <source>
        <dbReference type="Proteomes" id="UP000799770"/>
    </source>
</evidence>
<accession>A0A6A5ZCS5</accession>
<dbReference type="InterPro" id="IPR027796">
    <property type="entry name" value="OTT_1508_deam-like"/>
</dbReference>
<dbReference type="OrthoDB" id="5334770at2759"/>
<evidence type="ECO:0000313" key="1">
    <source>
        <dbReference type="EMBL" id="KAF2117310.1"/>
    </source>
</evidence>
<organism evidence="1 2">
    <name type="scientific">Lophiotrema nucula</name>
    <dbReference type="NCBI Taxonomy" id="690887"/>
    <lineage>
        <taxon>Eukaryota</taxon>
        <taxon>Fungi</taxon>
        <taxon>Dikarya</taxon>
        <taxon>Ascomycota</taxon>
        <taxon>Pezizomycotina</taxon>
        <taxon>Dothideomycetes</taxon>
        <taxon>Pleosporomycetidae</taxon>
        <taxon>Pleosporales</taxon>
        <taxon>Lophiotremataceae</taxon>
        <taxon>Lophiotrema</taxon>
    </lineage>
</organism>
<name>A0A6A5ZCS5_9PLEO</name>
<reference evidence="1" key="1">
    <citation type="journal article" date="2020" name="Stud. Mycol.">
        <title>101 Dothideomycetes genomes: a test case for predicting lifestyles and emergence of pathogens.</title>
        <authorList>
            <person name="Haridas S."/>
            <person name="Albert R."/>
            <person name="Binder M."/>
            <person name="Bloem J."/>
            <person name="Labutti K."/>
            <person name="Salamov A."/>
            <person name="Andreopoulos B."/>
            <person name="Baker S."/>
            <person name="Barry K."/>
            <person name="Bills G."/>
            <person name="Bluhm B."/>
            <person name="Cannon C."/>
            <person name="Castanera R."/>
            <person name="Culley D."/>
            <person name="Daum C."/>
            <person name="Ezra D."/>
            <person name="Gonzalez J."/>
            <person name="Henrissat B."/>
            <person name="Kuo A."/>
            <person name="Liang C."/>
            <person name="Lipzen A."/>
            <person name="Lutzoni F."/>
            <person name="Magnuson J."/>
            <person name="Mondo S."/>
            <person name="Nolan M."/>
            <person name="Ohm R."/>
            <person name="Pangilinan J."/>
            <person name="Park H.-J."/>
            <person name="Ramirez L."/>
            <person name="Alfaro M."/>
            <person name="Sun H."/>
            <person name="Tritt A."/>
            <person name="Yoshinaga Y."/>
            <person name="Zwiers L.-H."/>
            <person name="Turgeon B."/>
            <person name="Goodwin S."/>
            <person name="Spatafora J."/>
            <person name="Crous P."/>
            <person name="Grigoriev I."/>
        </authorList>
    </citation>
    <scope>NUCLEOTIDE SEQUENCE</scope>
    <source>
        <strain evidence="1">CBS 627.86</strain>
    </source>
</reference>